<dbReference type="AlphaFoldDB" id="V4A6H5"/>
<gene>
    <name evidence="1" type="ORF">LOTGIDRAFT_234415</name>
</gene>
<dbReference type="Proteomes" id="UP000030746">
    <property type="component" value="Unassembled WGS sequence"/>
</dbReference>
<dbReference type="HOGENOM" id="CLU_018941_0_0_1"/>
<keyword evidence="2" id="KW-1185">Reference proteome</keyword>
<dbReference type="OrthoDB" id="527990at2759"/>
<dbReference type="EMBL" id="KB202620">
    <property type="protein sequence ID" value="ESO88846.1"/>
    <property type="molecule type" value="Genomic_DNA"/>
</dbReference>
<proteinExistence type="predicted"/>
<dbReference type="GeneID" id="20249534"/>
<reference evidence="1 2" key="1">
    <citation type="journal article" date="2013" name="Nature">
        <title>Insights into bilaterian evolution from three spiralian genomes.</title>
        <authorList>
            <person name="Simakov O."/>
            <person name="Marletaz F."/>
            <person name="Cho S.J."/>
            <person name="Edsinger-Gonzales E."/>
            <person name="Havlak P."/>
            <person name="Hellsten U."/>
            <person name="Kuo D.H."/>
            <person name="Larsson T."/>
            <person name="Lv J."/>
            <person name="Arendt D."/>
            <person name="Savage R."/>
            <person name="Osoegawa K."/>
            <person name="de Jong P."/>
            <person name="Grimwood J."/>
            <person name="Chapman J.A."/>
            <person name="Shapiro H."/>
            <person name="Aerts A."/>
            <person name="Otillar R.P."/>
            <person name="Terry A.Y."/>
            <person name="Boore J.L."/>
            <person name="Grigoriev I.V."/>
            <person name="Lindberg D.R."/>
            <person name="Seaver E.C."/>
            <person name="Weisblat D.A."/>
            <person name="Putnam N.H."/>
            <person name="Rokhsar D.S."/>
        </authorList>
    </citation>
    <scope>NUCLEOTIDE SEQUENCE [LARGE SCALE GENOMIC DNA]</scope>
</reference>
<dbReference type="OMA" id="YVEWANE"/>
<organism evidence="1 2">
    <name type="scientific">Lottia gigantea</name>
    <name type="common">Giant owl limpet</name>
    <dbReference type="NCBI Taxonomy" id="225164"/>
    <lineage>
        <taxon>Eukaryota</taxon>
        <taxon>Metazoa</taxon>
        <taxon>Spiralia</taxon>
        <taxon>Lophotrochozoa</taxon>
        <taxon>Mollusca</taxon>
        <taxon>Gastropoda</taxon>
        <taxon>Patellogastropoda</taxon>
        <taxon>Lottioidea</taxon>
        <taxon>Lottiidae</taxon>
        <taxon>Lottia</taxon>
    </lineage>
</organism>
<evidence type="ECO:0000313" key="2">
    <source>
        <dbReference type="Proteomes" id="UP000030746"/>
    </source>
</evidence>
<protein>
    <submittedName>
        <fullName evidence="1">Uncharacterized protein</fullName>
    </submittedName>
</protein>
<sequence>MGINVGGITYFSSEVKFVDIAKQSQEWITQRDDQKSWNTQEHDKIHFNSDGYPTSFPAGVRVAKLVYRGFGEHEETGIYTILWDGEGEIGIKLARFKVLSSRKVGNINPNNPVRNLRLIAPGYEQVYDRFPFHPVFLENLRRYSEIRYMDFYSTNGHGPEPTTWSSRHTVHSHSQAGTEGGALEFMIDLSNRLGANPWFCIPHAADDNYVAQFATLVKNTLRKDLVAYVEYSNEVWNGIFRQSKYSEAKGLALKLDVKPFKAKFKYYNKRSTEVVAIWNRVFGSEADKRVSGVWAWQTGFQDYYKQAVEDLGNRIHTFKNIAITGYFDCQKIADKHAKELPGMSMTEIQRYCKNELPAKEAEFKHYMDLAKAYGVQLVMYEGGPSVMESSALRHFGQSNKATTEKAIAFNKDSHMEESVKDVLNLWNKVVVKDPHTKQGGFFNYFSYTSSPTKYGSWGMLEYTGQDPKTVAKLRGVQHFLTSAYGNAPRGPKCSFIKNGGIAYGCYNKGGYFDCGLTDNSGRTWNKWNVPGRSQGDTLVLDGYNKKKDVVYIRVIDNIGSNNYHIYNTKSHQWSTPVNFIYYTDLAMKEILPPQATGDWTGLNSHFNC</sequence>
<dbReference type="KEGG" id="lgi:LOTGIDRAFT_234415"/>
<dbReference type="RefSeq" id="XP_009060516.1">
    <property type="nucleotide sequence ID" value="XM_009062268.1"/>
</dbReference>
<dbReference type="CTD" id="20249534"/>
<accession>V4A6H5</accession>
<name>V4A6H5_LOTGI</name>
<evidence type="ECO:0000313" key="1">
    <source>
        <dbReference type="EMBL" id="ESO88846.1"/>
    </source>
</evidence>